<evidence type="ECO:0000256" key="1">
    <source>
        <dbReference type="ARBA" id="ARBA00022527"/>
    </source>
</evidence>
<comment type="caution">
    <text evidence="8">The sequence shown here is derived from an EMBL/GenBank/DDBJ whole genome shotgun (WGS) entry which is preliminary data.</text>
</comment>
<reference evidence="8 9" key="1">
    <citation type="submission" date="2022-05" db="EMBL/GenBank/DDBJ databases">
        <authorList>
            <consortium name="Genoscope - CEA"/>
            <person name="William W."/>
        </authorList>
    </citation>
    <scope>NUCLEOTIDE SEQUENCE [LARGE SCALE GENOMIC DNA]</scope>
</reference>
<protein>
    <recommendedName>
        <fullName evidence="7">Alpha-type protein kinase domain-containing protein</fullName>
    </recommendedName>
</protein>
<dbReference type="PROSITE" id="PS51158">
    <property type="entry name" value="ALPHA_KINASE"/>
    <property type="match status" value="1"/>
</dbReference>
<dbReference type="SUPFAM" id="SSF56112">
    <property type="entry name" value="Protein kinase-like (PK-like)"/>
    <property type="match status" value="1"/>
</dbReference>
<organism evidence="8 9">
    <name type="scientific">Porites lobata</name>
    <dbReference type="NCBI Taxonomy" id="104759"/>
    <lineage>
        <taxon>Eukaryota</taxon>
        <taxon>Metazoa</taxon>
        <taxon>Cnidaria</taxon>
        <taxon>Anthozoa</taxon>
        <taxon>Hexacorallia</taxon>
        <taxon>Scleractinia</taxon>
        <taxon>Fungiina</taxon>
        <taxon>Poritidae</taxon>
        <taxon>Porites</taxon>
    </lineage>
</organism>
<evidence type="ECO:0000256" key="2">
    <source>
        <dbReference type="ARBA" id="ARBA00022679"/>
    </source>
</evidence>
<evidence type="ECO:0000256" key="5">
    <source>
        <dbReference type="ARBA" id="ARBA00022840"/>
    </source>
</evidence>
<keyword evidence="9" id="KW-1185">Reference proteome</keyword>
<dbReference type="SMART" id="SM00811">
    <property type="entry name" value="Alpha_kinase"/>
    <property type="match status" value="1"/>
</dbReference>
<dbReference type="InterPro" id="IPR011009">
    <property type="entry name" value="Kinase-like_dom_sf"/>
</dbReference>
<keyword evidence="5" id="KW-0067">ATP-binding</keyword>
<proteinExistence type="predicted"/>
<evidence type="ECO:0000259" key="7">
    <source>
        <dbReference type="PROSITE" id="PS51158"/>
    </source>
</evidence>
<keyword evidence="4" id="KW-0418">Kinase</keyword>
<evidence type="ECO:0000256" key="6">
    <source>
        <dbReference type="SAM" id="MobiDB-lite"/>
    </source>
</evidence>
<dbReference type="PANTHER" id="PTHR45992:SF2">
    <property type="entry name" value="EUKARYOTIC ELONGATION FACTOR 2 KINASE"/>
    <property type="match status" value="1"/>
</dbReference>
<gene>
    <name evidence="8" type="ORF">PLOB_00026663</name>
</gene>
<dbReference type="CDD" id="cd04515">
    <property type="entry name" value="Alpha_kinase"/>
    <property type="match status" value="1"/>
</dbReference>
<sequence length="446" mass="50334">MAYRCQSPQCTSLIFCVAPKRCLHDFSVSIMSGKRKQWDDYKERQGKRRVGAKSDKASPSASQGFLTVQRLSANVQGKCQKYNRIGPLTLVPFDKEPTFKNIKDACKSHFGTNCECDILAGERGPSYTHESQIKDWSEVIHIRFLEYEKSQKAEESVFVRPLHKSEPVSPRKCDSAATAATKSSVIPRSVSLSQMLKVGQLIEPETNVVTLHLEEFAVNELKWLDPFPVTLSLHRKSFSEGVFREAYMAKALSGLPKGDYVLKKYKEGEKPGIIQLFGSMEAHTRGTQRQFSGKCLKSVQLNALARNFAQSMDAEAPVLEFGRTFTYNKVFFSSIGNEFVTIETFIDGHFVKLNNNDGLICSEEASELSMKAETFSHYTYKKSNTQLMVLDIQGVGYTLCDPEIASTTHMDEANNYYFCTGNWSTKAIETFFNTHKCNKYCKLLNL</sequence>
<dbReference type="InterPro" id="IPR004166">
    <property type="entry name" value="a-kinase_dom"/>
</dbReference>
<evidence type="ECO:0000256" key="3">
    <source>
        <dbReference type="ARBA" id="ARBA00022741"/>
    </source>
</evidence>
<keyword evidence="3" id="KW-0547">Nucleotide-binding</keyword>
<dbReference type="Gene3D" id="3.20.200.10">
    <property type="entry name" value="MHCK/EF2 kinase"/>
    <property type="match status" value="1"/>
</dbReference>
<dbReference type="PANTHER" id="PTHR45992">
    <property type="entry name" value="EUKARYOTIC ELONGATION FACTOR 2 KINASE-RELATED"/>
    <property type="match status" value="1"/>
</dbReference>
<evidence type="ECO:0000256" key="4">
    <source>
        <dbReference type="ARBA" id="ARBA00022777"/>
    </source>
</evidence>
<feature type="domain" description="Alpha-type protein kinase" evidence="7">
    <location>
        <begin position="215"/>
        <end position="446"/>
    </location>
</feature>
<accession>A0ABN8NVP2</accession>
<dbReference type="Proteomes" id="UP001159405">
    <property type="component" value="Unassembled WGS sequence"/>
</dbReference>
<dbReference type="EMBL" id="CALNXK010000032">
    <property type="protein sequence ID" value="CAH3118900.1"/>
    <property type="molecule type" value="Genomic_DNA"/>
</dbReference>
<evidence type="ECO:0000313" key="9">
    <source>
        <dbReference type="Proteomes" id="UP001159405"/>
    </source>
</evidence>
<keyword evidence="1" id="KW-0723">Serine/threonine-protein kinase</keyword>
<feature type="region of interest" description="Disordered" evidence="6">
    <location>
        <begin position="39"/>
        <end position="61"/>
    </location>
</feature>
<evidence type="ECO:0000313" key="8">
    <source>
        <dbReference type="EMBL" id="CAH3118900.1"/>
    </source>
</evidence>
<dbReference type="InterPro" id="IPR051852">
    <property type="entry name" value="Alpha-type_PK"/>
</dbReference>
<name>A0ABN8NVP2_9CNID</name>
<keyword evidence="2" id="KW-0808">Transferase</keyword>
<dbReference type="Pfam" id="PF02816">
    <property type="entry name" value="Alpha_kinase"/>
    <property type="match status" value="1"/>
</dbReference>